<evidence type="ECO:0000259" key="1">
    <source>
        <dbReference type="Pfam" id="PF01408"/>
    </source>
</evidence>
<dbReference type="InterPro" id="IPR000683">
    <property type="entry name" value="Gfo/Idh/MocA-like_OxRdtase_N"/>
</dbReference>
<name>A0AA96LMN0_9BACL</name>
<evidence type="ECO:0000313" key="4">
    <source>
        <dbReference type="Proteomes" id="UP001305702"/>
    </source>
</evidence>
<dbReference type="Pfam" id="PF22725">
    <property type="entry name" value="GFO_IDH_MocA_C3"/>
    <property type="match status" value="1"/>
</dbReference>
<dbReference type="AlphaFoldDB" id="A0AA96LMN0"/>
<reference evidence="3 4" key="1">
    <citation type="submission" date="2022-02" db="EMBL/GenBank/DDBJ databases">
        <title>Paenibacillus sp. MBLB1776 Whole Genome Shotgun Sequencing.</title>
        <authorList>
            <person name="Hwang C.Y."/>
            <person name="Cho E.-S."/>
            <person name="Seo M.-J."/>
        </authorList>
    </citation>
    <scope>NUCLEOTIDE SEQUENCE [LARGE SCALE GENOMIC DNA]</scope>
    <source>
        <strain evidence="3 4">MBLB1776</strain>
    </source>
</reference>
<dbReference type="InterPro" id="IPR036291">
    <property type="entry name" value="NAD(P)-bd_dom_sf"/>
</dbReference>
<dbReference type="Pfam" id="PF01408">
    <property type="entry name" value="GFO_IDH_MocA"/>
    <property type="match status" value="1"/>
</dbReference>
<evidence type="ECO:0000313" key="3">
    <source>
        <dbReference type="EMBL" id="WNQ13982.1"/>
    </source>
</evidence>
<proteinExistence type="predicted"/>
<dbReference type="SUPFAM" id="SSF51735">
    <property type="entry name" value="NAD(P)-binding Rossmann-fold domains"/>
    <property type="match status" value="1"/>
</dbReference>
<protein>
    <submittedName>
        <fullName evidence="3">Gfo/Idh/MocA family oxidoreductase</fullName>
    </submittedName>
</protein>
<feature type="domain" description="GFO/IDH/MocA-like oxidoreductase" evidence="2">
    <location>
        <begin position="138"/>
        <end position="262"/>
    </location>
</feature>
<dbReference type="PANTHER" id="PTHR43377:SF1">
    <property type="entry name" value="BILIVERDIN REDUCTASE A"/>
    <property type="match status" value="1"/>
</dbReference>
<dbReference type="Gene3D" id="3.40.50.720">
    <property type="entry name" value="NAD(P)-binding Rossmann-like Domain"/>
    <property type="match status" value="1"/>
</dbReference>
<dbReference type="EMBL" id="CP130318">
    <property type="protein sequence ID" value="WNQ13982.1"/>
    <property type="molecule type" value="Genomic_DNA"/>
</dbReference>
<dbReference type="Proteomes" id="UP001305702">
    <property type="component" value="Chromosome"/>
</dbReference>
<organism evidence="3 4">
    <name type="scientific">Paenibacillus aurantius</name>
    <dbReference type="NCBI Taxonomy" id="2918900"/>
    <lineage>
        <taxon>Bacteria</taxon>
        <taxon>Bacillati</taxon>
        <taxon>Bacillota</taxon>
        <taxon>Bacilli</taxon>
        <taxon>Bacillales</taxon>
        <taxon>Paenibacillaceae</taxon>
        <taxon>Paenibacillus</taxon>
    </lineage>
</organism>
<dbReference type="RefSeq" id="WP_315607763.1">
    <property type="nucleotide sequence ID" value="NZ_CP130318.1"/>
</dbReference>
<feature type="domain" description="Gfo/Idh/MocA-like oxidoreductase N-terminal" evidence="1">
    <location>
        <begin position="6"/>
        <end position="127"/>
    </location>
</feature>
<dbReference type="GO" id="GO:0000166">
    <property type="term" value="F:nucleotide binding"/>
    <property type="evidence" value="ECO:0007669"/>
    <property type="project" value="InterPro"/>
</dbReference>
<dbReference type="InterPro" id="IPR055170">
    <property type="entry name" value="GFO_IDH_MocA-like_dom"/>
</dbReference>
<sequence length="354" mass="39291">MTQPLRFILVGLGTMGSVWCRQTVPYLTGSLGAEFTAAVDPNEASHRHAIEAGLSPDSCYTDLRSALQQHNADFVISVVPPALHEGIVDLALEFGCDILSEKPIADTLEASCRIFHKVTAAGRKMAVTMSHRFDQDKQTLERLIHSGKYGAVDSIIGRFSADFRRFASWGKFRHEMEYPLLVEGAIHHFDILRSLAGSNPKTLYAKSWKADWGQYSGDSNTMVICEMENGVKTFFEGSKTSAATTNSWSQEYFRAECDKATLELSRREVTARSSLGFPYPELEVIPLAKQTVWTNTWLAELFVDWLRGGSIPPNSLEDNLQCTAMVFAAIESARTGKEIHVPSFLHEYLAAAAE</sequence>
<gene>
    <name evidence="3" type="ORF">MJA45_13475</name>
</gene>
<evidence type="ECO:0000259" key="2">
    <source>
        <dbReference type="Pfam" id="PF22725"/>
    </source>
</evidence>
<keyword evidence="4" id="KW-1185">Reference proteome</keyword>
<dbReference type="InterPro" id="IPR051450">
    <property type="entry name" value="Gfo/Idh/MocA_Oxidoreductases"/>
</dbReference>
<accession>A0AA96LMN0</accession>
<dbReference type="Gene3D" id="3.30.360.10">
    <property type="entry name" value="Dihydrodipicolinate Reductase, domain 2"/>
    <property type="match status" value="1"/>
</dbReference>
<dbReference type="SUPFAM" id="SSF55347">
    <property type="entry name" value="Glyceraldehyde-3-phosphate dehydrogenase-like, C-terminal domain"/>
    <property type="match status" value="1"/>
</dbReference>
<dbReference type="KEGG" id="paun:MJA45_13475"/>
<dbReference type="PANTHER" id="PTHR43377">
    <property type="entry name" value="BILIVERDIN REDUCTASE A"/>
    <property type="match status" value="1"/>
</dbReference>